<evidence type="ECO:0000313" key="17">
    <source>
        <dbReference type="Proteomes" id="UP000539642"/>
    </source>
</evidence>
<dbReference type="PROSITE" id="PS51918">
    <property type="entry name" value="RADICAL_SAM"/>
    <property type="match status" value="1"/>
</dbReference>
<feature type="binding site" evidence="14">
    <location>
        <position position="113"/>
    </location>
    <ligand>
        <name>[4Fe-4S] cluster</name>
        <dbReference type="ChEBI" id="CHEBI:49883"/>
        <note>4Fe-4S-S-AdoMet</note>
    </ligand>
</feature>
<dbReference type="GO" id="GO:0000049">
    <property type="term" value="F:tRNA binding"/>
    <property type="evidence" value="ECO:0007669"/>
    <property type="project" value="UniProtKB-UniRule"/>
</dbReference>
<gene>
    <name evidence="14" type="primary">rlmN</name>
    <name evidence="16" type="ORF">HNQ81_000222</name>
</gene>
<evidence type="ECO:0000256" key="14">
    <source>
        <dbReference type="HAMAP-Rule" id="MF_01849"/>
    </source>
</evidence>
<dbReference type="Pfam" id="PF21016">
    <property type="entry name" value="RlmN_N"/>
    <property type="match status" value="1"/>
</dbReference>
<dbReference type="RefSeq" id="WP_183347436.1">
    <property type="nucleotide sequence ID" value="NZ_JACHEO010000001.1"/>
</dbReference>
<evidence type="ECO:0000259" key="15">
    <source>
        <dbReference type="PROSITE" id="PS51918"/>
    </source>
</evidence>
<dbReference type="NCBIfam" id="TIGR00048">
    <property type="entry name" value="rRNA_mod_RlmN"/>
    <property type="match status" value="1"/>
</dbReference>
<keyword evidence="4 14" id="KW-0963">Cytoplasm</keyword>
<dbReference type="InterPro" id="IPR027492">
    <property type="entry name" value="RNA_MTrfase_RlmN"/>
</dbReference>
<dbReference type="InterPro" id="IPR048641">
    <property type="entry name" value="RlmN_N"/>
</dbReference>
<dbReference type="SFLD" id="SFLDF00275">
    <property type="entry name" value="adenosine_C2_methyltransferase"/>
    <property type="match status" value="1"/>
</dbReference>
<keyword evidence="17" id="KW-1185">Reference proteome</keyword>
<reference evidence="16 17" key="1">
    <citation type="submission" date="2020-08" db="EMBL/GenBank/DDBJ databases">
        <title>Genomic Encyclopedia of Type Strains, Phase IV (KMG-IV): sequencing the most valuable type-strain genomes for metagenomic binning, comparative biology and taxonomic classification.</title>
        <authorList>
            <person name="Goeker M."/>
        </authorList>
    </citation>
    <scope>NUCLEOTIDE SEQUENCE [LARGE SCALE GENOMIC DNA]</scope>
    <source>
        <strain evidence="16 17">DSM 28570</strain>
    </source>
</reference>
<feature type="binding site" evidence="14">
    <location>
        <position position="120"/>
    </location>
    <ligand>
        <name>[4Fe-4S] cluster</name>
        <dbReference type="ChEBI" id="CHEBI:49883"/>
        <note>4Fe-4S-S-AdoMet</note>
    </ligand>
</feature>
<keyword evidence="3 14" id="KW-0004">4Fe-4S</keyword>
<dbReference type="InterPro" id="IPR007197">
    <property type="entry name" value="rSAM"/>
</dbReference>
<comment type="subcellular location">
    <subcellularLocation>
        <location evidence="1 14">Cytoplasm</location>
    </subcellularLocation>
</comment>
<keyword evidence="5 14" id="KW-0698">rRNA processing</keyword>
<evidence type="ECO:0000256" key="8">
    <source>
        <dbReference type="ARBA" id="ARBA00022691"/>
    </source>
</evidence>
<dbReference type="FunFam" id="3.20.20.70:FF:000014">
    <property type="entry name" value="Probable dual-specificity RNA methyltransferase RlmN"/>
    <property type="match status" value="1"/>
</dbReference>
<dbReference type="InterPro" id="IPR058240">
    <property type="entry name" value="rSAM_sf"/>
</dbReference>
<dbReference type="PANTHER" id="PTHR30544:SF5">
    <property type="entry name" value="RADICAL SAM CORE DOMAIN-CONTAINING PROTEIN"/>
    <property type="match status" value="1"/>
</dbReference>
<dbReference type="GO" id="GO:0030488">
    <property type="term" value="P:tRNA methylation"/>
    <property type="evidence" value="ECO:0007669"/>
    <property type="project" value="UniProtKB-UniRule"/>
</dbReference>
<keyword evidence="9 14" id="KW-0819">tRNA processing</keyword>
<evidence type="ECO:0000256" key="1">
    <source>
        <dbReference type="ARBA" id="ARBA00004496"/>
    </source>
</evidence>
<evidence type="ECO:0000256" key="11">
    <source>
        <dbReference type="ARBA" id="ARBA00023004"/>
    </source>
</evidence>
<evidence type="ECO:0000256" key="2">
    <source>
        <dbReference type="ARBA" id="ARBA00007544"/>
    </source>
</evidence>
<dbReference type="AlphaFoldDB" id="A0A840ULN6"/>
<dbReference type="InterPro" id="IPR004383">
    <property type="entry name" value="rRNA_lsu_MTrfase_RlmN/Cfr"/>
</dbReference>
<organism evidence="16 17">
    <name type="scientific">Desulfoprunum benzoelyticum</name>
    <dbReference type="NCBI Taxonomy" id="1506996"/>
    <lineage>
        <taxon>Bacteria</taxon>
        <taxon>Pseudomonadati</taxon>
        <taxon>Thermodesulfobacteriota</taxon>
        <taxon>Desulfobulbia</taxon>
        <taxon>Desulfobulbales</taxon>
        <taxon>Desulfobulbaceae</taxon>
        <taxon>Desulfoprunum</taxon>
    </lineage>
</organism>
<evidence type="ECO:0000256" key="12">
    <source>
        <dbReference type="ARBA" id="ARBA00023014"/>
    </source>
</evidence>
<dbReference type="GO" id="GO:0070040">
    <property type="term" value="F:rRNA (adenine(2503)-C2-)-methyltransferase activity"/>
    <property type="evidence" value="ECO:0007669"/>
    <property type="project" value="UniProtKB-UniRule"/>
</dbReference>
<dbReference type="GO" id="GO:0070475">
    <property type="term" value="P:rRNA base methylation"/>
    <property type="evidence" value="ECO:0007669"/>
    <property type="project" value="UniProtKB-UniRule"/>
</dbReference>
<feature type="domain" description="Radical SAM core" evidence="15">
    <location>
        <begin position="99"/>
        <end position="338"/>
    </location>
</feature>
<dbReference type="SFLD" id="SFLDG01062">
    <property type="entry name" value="methyltransferase_(Class_A)"/>
    <property type="match status" value="1"/>
</dbReference>
<evidence type="ECO:0000256" key="4">
    <source>
        <dbReference type="ARBA" id="ARBA00022490"/>
    </source>
</evidence>
<dbReference type="GO" id="GO:0005737">
    <property type="term" value="C:cytoplasm"/>
    <property type="evidence" value="ECO:0007669"/>
    <property type="project" value="UniProtKB-SubCell"/>
</dbReference>
<sequence>MEMRTDLRNLDQQGLIRFVEELGQPAFRGRQMMPWLYRPGITDIEEMTDLAKDFRRIVAEHAYISRFDDPIVERAMDGTVKFGFRLHDNNIIESVLIPEPDRNTLCISSQVGCAMHCAFCLTGTMGIIRNLSPAEIVNQVCAARDHLLAEPAATLMSPRAVTNLVYMGMGEPLNNLENVLTSLSILTEQKGLDLTGRRITVSTCGIVPKMHALGERSTANLAVSLHAVDDETRNRLMPVNRIYPLDDLFEACRTYPMPKRRRIMFEYLMLDGINDSAAEARELARRLRLIPCKINLLPYNNCPDLPYRSSPMEKILAFQKTLMDANYSVFIRSSRGADILAACGQLAGERNPNQRSA</sequence>
<dbReference type="EC" id="2.1.1.192" evidence="14"/>
<keyword evidence="7 14" id="KW-0808">Transferase</keyword>
<feature type="binding site" evidence="14">
    <location>
        <position position="300"/>
    </location>
    <ligand>
        <name>S-adenosyl-L-methionine</name>
        <dbReference type="ChEBI" id="CHEBI:59789"/>
    </ligand>
</feature>
<dbReference type="HAMAP" id="MF_01849">
    <property type="entry name" value="RNA_methyltr_RlmN"/>
    <property type="match status" value="1"/>
</dbReference>
<dbReference type="InterPro" id="IPR013785">
    <property type="entry name" value="Aldolase_TIM"/>
</dbReference>
<dbReference type="SUPFAM" id="SSF102114">
    <property type="entry name" value="Radical SAM enzymes"/>
    <property type="match status" value="1"/>
</dbReference>
<comment type="cofactor">
    <cofactor evidence="14">
        <name>[4Fe-4S] cluster</name>
        <dbReference type="ChEBI" id="CHEBI:49883"/>
    </cofactor>
    <text evidence="14">Binds 1 [4Fe-4S] cluster. The cluster is coordinated with 3 cysteines and an exchangeable S-adenosyl-L-methionine.</text>
</comment>
<feature type="binding site" evidence="14">
    <location>
        <position position="117"/>
    </location>
    <ligand>
        <name>[4Fe-4S] cluster</name>
        <dbReference type="ChEBI" id="CHEBI:49883"/>
        <note>4Fe-4S-S-AdoMet</note>
    </ligand>
</feature>
<evidence type="ECO:0000256" key="3">
    <source>
        <dbReference type="ARBA" id="ARBA00022485"/>
    </source>
</evidence>
<dbReference type="InterPro" id="IPR040072">
    <property type="entry name" value="Methyltransferase_A"/>
</dbReference>
<dbReference type="GO" id="GO:0019843">
    <property type="term" value="F:rRNA binding"/>
    <property type="evidence" value="ECO:0007669"/>
    <property type="project" value="UniProtKB-UniRule"/>
</dbReference>
<dbReference type="GO" id="GO:0051539">
    <property type="term" value="F:4 iron, 4 sulfur cluster binding"/>
    <property type="evidence" value="ECO:0007669"/>
    <property type="project" value="UniProtKB-UniRule"/>
</dbReference>
<keyword evidence="13 14" id="KW-1015">Disulfide bond</keyword>
<feature type="active site" description="S-methylcysteine intermediate" evidence="14">
    <location>
        <position position="343"/>
    </location>
</feature>
<keyword evidence="12 14" id="KW-0411">Iron-sulfur</keyword>
<evidence type="ECO:0000313" key="16">
    <source>
        <dbReference type="EMBL" id="MBB5346515.1"/>
    </source>
</evidence>
<feature type="disulfide bond" description="(transient)" evidence="14">
    <location>
        <begin position="106"/>
        <end position="343"/>
    </location>
</feature>
<keyword evidence="8 14" id="KW-0949">S-adenosyl-L-methionine</keyword>
<dbReference type="Gene3D" id="3.20.20.70">
    <property type="entry name" value="Aldolase class I"/>
    <property type="match status" value="1"/>
</dbReference>
<comment type="similarity">
    <text evidence="2 14">Belongs to the radical SAM superfamily. RlmN family.</text>
</comment>
<comment type="catalytic activity">
    <reaction evidence="14">
        <text>adenosine(2503) in 23S rRNA + 2 reduced [2Fe-2S]-[ferredoxin] + 2 S-adenosyl-L-methionine = 2-methyladenosine(2503) in 23S rRNA + 5'-deoxyadenosine + L-methionine + 2 oxidized [2Fe-2S]-[ferredoxin] + S-adenosyl-L-homocysteine</text>
        <dbReference type="Rhea" id="RHEA:42916"/>
        <dbReference type="Rhea" id="RHEA-COMP:10000"/>
        <dbReference type="Rhea" id="RHEA-COMP:10001"/>
        <dbReference type="Rhea" id="RHEA-COMP:10152"/>
        <dbReference type="Rhea" id="RHEA-COMP:10282"/>
        <dbReference type="ChEBI" id="CHEBI:17319"/>
        <dbReference type="ChEBI" id="CHEBI:33737"/>
        <dbReference type="ChEBI" id="CHEBI:33738"/>
        <dbReference type="ChEBI" id="CHEBI:57844"/>
        <dbReference type="ChEBI" id="CHEBI:57856"/>
        <dbReference type="ChEBI" id="CHEBI:59789"/>
        <dbReference type="ChEBI" id="CHEBI:74411"/>
        <dbReference type="ChEBI" id="CHEBI:74497"/>
        <dbReference type="EC" id="2.1.1.192"/>
    </reaction>
</comment>
<dbReference type="Pfam" id="PF04055">
    <property type="entry name" value="Radical_SAM"/>
    <property type="match status" value="1"/>
</dbReference>
<keyword evidence="11 14" id="KW-0408">Iron</keyword>
<dbReference type="Gene3D" id="1.10.150.530">
    <property type="match status" value="1"/>
</dbReference>
<dbReference type="GO" id="GO:0002935">
    <property type="term" value="F:tRNA (adenine(37)-C2)-methyltransferase activity"/>
    <property type="evidence" value="ECO:0007669"/>
    <property type="project" value="UniProtKB-UniRule"/>
</dbReference>
<dbReference type="PANTHER" id="PTHR30544">
    <property type="entry name" value="23S RRNA METHYLTRANSFERASE"/>
    <property type="match status" value="1"/>
</dbReference>
<proteinExistence type="inferred from homology"/>
<comment type="caution">
    <text evidence="16">The sequence shown here is derived from an EMBL/GenBank/DDBJ whole genome shotgun (WGS) entry which is preliminary data.</text>
</comment>
<comment type="function">
    <text evidence="14">Specifically methylates position 2 of adenine 2503 in 23S rRNA and position 2 of adenine 37 in tRNAs.</text>
</comment>
<evidence type="ECO:0000256" key="5">
    <source>
        <dbReference type="ARBA" id="ARBA00022552"/>
    </source>
</evidence>
<keyword evidence="6 14" id="KW-0489">Methyltransferase</keyword>
<evidence type="ECO:0000256" key="10">
    <source>
        <dbReference type="ARBA" id="ARBA00022723"/>
    </source>
</evidence>
<dbReference type="GO" id="GO:0046872">
    <property type="term" value="F:metal ion binding"/>
    <property type="evidence" value="ECO:0007669"/>
    <property type="project" value="UniProtKB-KW"/>
</dbReference>
<protein>
    <recommendedName>
        <fullName evidence="14">Probable dual-specificity RNA methyltransferase RlmN</fullName>
        <ecNumber evidence="14">2.1.1.192</ecNumber>
    </recommendedName>
    <alternativeName>
        <fullName evidence="14">23S rRNA (adenine(2503)-C(2))-methyltransferase</fullName>
    </alternativeName>
    <alternativeName>
        <fullName evidence="14">23S rRNA m2A2503 methyltransferase</fullName>
    </alternativeName>
    <alternativeName>
        <fullName evidence="14">Ribosomal RNA large subunit methyltransferase N</fullName>
    </alternativeName>
    <alternativeName>
        <fullName evidence="14">tRNA (adenine(37)-C(2))-methyltransferase</fullName>
    </alternativeName>
    <alternativeName>
        <fullName evidence="14">tRNA m2A37 methyltransferase</fullName>
    </alternativeName>
</protein>
<evidence type="ECO:0000256" key="9">
    <source>
        <dbReference type="ARBA" id="ARBA00022694"/>
    </source>
</evidence>
<feature type="binding site" evidence="14">
    <location>
        <begin position="170"/>
        <end position="171"/>
    </location>
    <ligand>
        <name>S-adenosyl-L-methionine</name>
        <dbReference type="ChEBI" id="CHEBI:59789"/>
    </ligand>
</feature>
<dbReference type="Proteomes" id="UP000539642">
    <property type="component" value="Unassembled WGS sequence"/>
</dbReference>
<evidence type="ECO:0000256" key="7">
    <source>
        <dbReference type="ARBA" id="ARBA00022679"/>
    </source>
</evidence>
<dbReference type="PIRSF" id="PIRSF006004">
    <property type="entry name" value="CHP00048"/>
    <property type="match status" value="1"/>
</dbReference>
<evidence type="ECO:0000256" key="6">
    <source>
        <dbReference type="ARBA" id="ARBA00022603"/>
    </source>
</evidence>
<name>A0A840ULN6_9BACT</name>
<comment type="catalytic activity">
    <reaction evidence="14">
        <text>adenosine(37) in tRNA + 2 reduced [2Fe-2S]-[ferredoxin] + 2 S-adenosyl-L-methionine = 2-methyladenosine(37) in tRNA + 5'-deoxyadenosine + L-methionine + 2 oxidized [2Fe-2S]-[ferredoxin] + S-adenosyl-L-homocysteine</text>
        <dbReference type="Rhea" id="RHEA:43332"/>
        <dbReference type="Rhea" id="RHEA-COMP:10000"/>
        <dbReference type="Rhea" id="RHEA-COMP:10001"/>
        <dbReference type="Rhea" id="RHEA-COMP:10162"/>
        <dbReference type="Rhea" id="RHEA-COMP:10485"/>
        <dbReference type="ChEBI" id="CHEBI:17319"/>
        <dbReference type="ChEBI" id="CHEBI:33737"/>
        <dbReference type="ChEBI" id="CHEBI:33738"/>
        <dbReference type="ChEBI" id="CHEBI:57844"/>
        <dbReference type="ChEBI" id="CHEBI:57856"/>
        <dbReference type="ChEBI" id="CHEBI:59789"/>
        <dbReference type="ChEBI" id="CHEBI:74411"/>
        <dbReference type="ChEBI" id="CHEBI:74497"/>
        <dbReference type="EC" id="2.1.1.192"/>
    </reaction>
</comment>
<comment type="miscellaneous">
    <text evidence="14">Reaction proceeds by a ping-pong mechanism involving intermediate methylation of a conserved cysteine residue.</text>
</comment>
<accession>A0A840ULN6</accession>
<keyword evidence="10 14" id="KW-0479">Metal-binding</keyword>
<feature type="active site" description="Proton acceptor" evidence="14">
    <location>
        <position position="93"/>
    </location>
</feature>
<feature type="binding site" evidence="14">
    <location>
        <position position="202"/>
    </location>
    <ligand>
        <name>S-adenosyl-L-methionine</name>
        <dbReference type="ChEBI" id="CHEBI:59789"/>
    </ligand>
</feature>
<dbReference type="SFLD" id="SFLDS00029">
    <property type="entry name" value="Radical_SAM"/>
    <property type="match status" value="1"/>
</dbReference>
<feature type="binding site" evidence="14">
    <location>
        <begin position="224"/>
        <end position="226"/>
    </location>
    <ligand>
        <name>S-adenosyl-L-methionine</name>
        <dbReference type="ChEBI" id="CHEBI:59789"/>
    </ligand>
</feature>
<evidence type="ECO:0000256" key="13">
    <source>
        <dbReference type="ARBA" id="ARBA00023157"/>
    </source>
</evidence>
<dbReference type="EMBL" id="JACHEO010000001">
    <property type="protein sequence ID" value="MBB5346515.1"/>
    <property type="molecule type" value="Genomic_DNA"/>
</dbReference>